<dbReference type="Proteomes" id="UP000011991">
    <property type="component" value="Unassembled WGS sequence"/>
</dbReference>
<dbReference type="PATRIC" id="fig|1265738.3.peg.2614"/>
<organism evidence="1 2">
    <name type="scientific">Rhodopirellula maiorica SM1</name>
    <dbReference type="NCBI Taxonomy" id="1265738"/>
    <lineage>
        <taxon>Bacteria</taxon>
        <taxon>Pseudomonadati</taxon>
        <taxon>Planctomycetota</taxon>
        <taxon>Planctomycetia</taxon>
        <taxon>Pirellulales</taxon>
        <taxon>Pirellulaceae</taxon>
        <taxon>Novipirellula</taxon>
    </lineage>
</organism>
<dbReference type="InterPro" id="IPR017850">
    <property type="entry name" value="Alkaline_phosphatase_core_sf"/>
</dbReference>
<protein>
    <submittedName>
        <fullName evidence="1">Protein containing DUF1501</fullName>
    </submittedName>
</protein>
<accession>M5RME3</accession>
<proteinExistence type="predicted"/>
<name>M5RME3_9BACT</name>
<evidence type="ECO:0000313" key="1">
    <source>
        <dbReference type="EMBL" id="EMI20475.1"/>
    </source>
</evidence>
<dbReference type="EMBL" id="ANOG01000368">
    <property type="protein sequence ID" value="EMI20475.1"/>
    <property type="molecule type" value="Genomic_DNA"/>
</dbReference>
<gene>
    <name evidence="1" type="ORF">RMSM_02600</name>
</gene>
<keyword evidence="2" id="KW-1185">Reference proteome</keyword>
<comment type="caution">
    <text evidence="1">The sequence shown here is derived from an EMBL/GenBank/DDBJ whole genome shotgun (WGS) entry which is preliminary data.</text>
</comment>
<evidence type="ECO:0000313" key="2">
    <source>
        <dbReference type="Proteomes" id="UP000011991"/>
    </source>
</evidence>
<reference evidence="1 2" key="1">
    <citation type="journal article" date="2013" name="Mar. Genomics">
        <title>Expression of sulfatases in Rhodopirellula baltica and the diversity of sulfatases in the genus Rhodopirellula.</title>
        <authorList>
            <person name="Wegner C.E."/>
            <person name="Richter-Heitmann T."/>
            <person name="Klindworth A."/>
            <person name="Klockow C."/>
            <person name="Richter M."/>
            <person name="Achstetter T."/>
            <person name="Glockner F.O."/>
            <person name="Harder J."/>
        </authorList>
    </citation>
    <scope>NUCLEOTIDE SEQUENCE [LARGE SCALE GENOMIC DNA]</scope>
    <source>
        <strain evidence="1 2">SM1</strain>
    </source>
</reference>
<sequence>MAGGGVKRGFSFGESDEFGFNVAHNPVEVHDLQATILHLLGIDHARFTHRFQGLDQRLTGVEEANVVHDLIS</sequence>
<dbReference type="AlphaFoldDB" id="M5RME3"/>
<dbReference type="InterPro" id="IPR010869">
    <property type="entry name" value="DUF1501"/>
</dbReference>
<dbReference type="Pfam" id="PF07394">
    <property type="entry name" value="DUF1501"/>
    <property type="match status" value="1"/>
</dbReference>
<dbReference type="SUPFAM" id="SSF53649">
    <property type="entry name" value="Alkaline phosphatase-like"/>
    <property type="match status" value="1"/>
</dbReference>